<dbReference type="EMBL" id="FWXT01000001">
    <property type="protein sequence ID" value="SMC40499.1"/>
    <property type="molecule type" value="Genomic_DNA"/>
</dbReference>
<keyword evidence="1" id="KW-0732">Signal</keyword>
<accession>A0A1W1YWE8</accession>
<evidence type="ECO:0000256" key="1">
    <source>
        <dbReference type="SAM" id="SignalP"/>
    </source>
</evidence>
<protein>
    <submittedName>
        <fullName evidence="2">Uncharacterized protein</fullName>
    </submittedName>
</protein>
<dbReference type="OrthoDB" id="1007317at2"/>
<dbReference type="InterPro" id="IPR011044">
    <property type="entry name" value="Quino_amine_DH_bsu"/>
</dbReference>
<proteinExistence type="predicted"/>
<dbReference type="STRING" id="151894.SAMN04488524_0235"/>
<gene>
    <name evidence="2" type="ORF">SAMN04488524_0235</name>
</gene>
<dbReference type="InterPro" id="IPR045383">
    <property type="entry name" value="DUF6528"/>
</dbReference>
<feature type="signal peptide" evidence="1">
    <location>
        <begin position="1"/>
        <end position="24"/>
    </location>
</feature>
<evidence type="ECO:0000313" key="3">
    <source>
        <dbReference type="Proteomes" id="UP000192756"/>
    </source>
</evidence>
<name>A0A1W1YWE8_9SPHI</name>
<dbReference type="SUPFAM" id="SSF50969">
    <property type="entry name" value="YVTN repeat-like/Quinoprotein amine dehydrogenase"/>
    <property type="match status" value="1"/>
</dbReference>
<dbReference type="Pfam" id="PF20138">
    <property type="entry name" value="DUF6528"/>
    <property type="match status" value="1"/>
</dbReference>
<dbReference type="RefSeq" id="WP_084236596.1">
    <property type="nucleotide sequence ID" value="NZ_FWXT01000001.1"/>
</dbReference>
<sequence>MKRNLILCALFTAGLIWSCGKNNTAEPPVVKPPFVSKPPEAFAGFLTVLTNDASKKIEIYDPTIENWNSAEAKKWSWAPATSLGFVTADVSTFGGGTDFKLRKVPVWNSAEYAAITDNSFAAIVEYPSGQRKWSKRLSGNLHSAELLPNGNVAIAASDGGWVRLYASSQGPDQEYYAEYPLISAHAVLWDPTTNVLWVTGQHSTTKAHVLTALAITGTDAMPELTEIVSWRTTIPSAWGHEISPYYGNSNLLWVTSNGGEYLFNKTTKSFSLAPTAGLTFVKGMGNQLSGQIVLTRPDYNKIPRPAMSCGLNDWSTSTVDFYSSGGQLDGTRVVNGACFYKVKLLNSNYQ</sequence>
<reference evidence="3" key="1">
    <citation type="submission" date="2017-04" db="EMBL/GenBank/DDBJ databases">
        <authorList>
            <person name="Varghese N."/>
            <person name="Submissions S."/>
        </authorList>
    </citation>
    <scope>NUCLEOTIDE SEQUENCE [LARGE SCALE GENOMIC DNA]</scope>
    <source>
        <strain evidence="3">DSM 12126</strain>
    </source>
</reference>
<evidence type="ECO:0000313" key="2">
    <source>
        <dbReference type="EMBL" id="SMC40499.1"/>
    </source>
</evidence>
<organism evidence="2 3">
    <name type="scientific">Pedobacter africanus</name>
    <dbReference type="NCBI Taxonomy" id="151894"/>
    <lineage>
        <taxon>Bacteria</taxon>
        <taxon>Pseudomonadati</taxon>
        <taxon>Bacteroidota</taxon>
        <taxon>Sphingobacteriia</taxon>
        <taxon>Sphingobacteriales</taxon>
        <taxon>Sphingobacteriaceae</taxon>
        <taxon>Pedobacter</taxon>
    </lineage>
</organism>
<dbReference type="AlphaFoldDB" id="A0A1W1YWE8"/>
<feature type="chain" id="PRO_5012754646" evidence="1">
    <location>
        <begin position="25"/>
        <end position="350"/>
    </location>
</feature>
<dbReference type="Proteomes" id="UP000192756">
    <property type="component" value="Unassembled WGS sequence"/>
</dbReference>
<keyword evidence="3" id="KW-1185">Reference proteome</keyword>